<evidence type="ECO:0000259" key="5">
    <source>
        <dbReference type="Pfam" id="PF07730"/>
    </source>
</evidence>
<sequence>MSAASAPHPGPLDSGDPAARRGVTDLVRGRRYTAWSLWFVNLSFGLMQLVLADPRTEPQRMLVLSTLTIITTALACALVSRVIREMAQVTAPGGVLRPLPIALMVSALATWVIGASSSVVAWNWALTLTVATGMVLCLVPVAARFWVFLGSVVLLVGIFALGAVIAGRPVDLRATLSDITLLILLSMGLVLLPLTYASLIWSLRVLERMDRARRMASDLAIARERLRFATDLHDIQGHNLQVIALKSELAERLLERDPAAAAAELSAIRTISRAALEDTRAVVNNYRTVTVAVEARGAASVLASAGIDCTVSITDAAIPADIGTVLALAIREATTNLLRHAQPTRAAITLAEVGGGFLLTVENDGATRRRQENAGTGLAGLGERAAAIGGTVAGERQNGNFTLTVRVPGSISSAREQS</sequence>
<organism evidence="6 7">
    <name type="scientific">Mycetocola lacteus</name>
    <dbReference type="NCBI Taxonomy" id="76637"/>
    <lineage>
        <taxon>Bacteria</taxon>
        <taxon>Bacillati</taxon>
        <taxon>Actinomycetota</taxon>
        <taxon>Actinomycetes</taxon>
        <taxon>Micrococcales</taxon>
        <taxon>Microbacteriaceae</taxon>
        <taxon>Mycetocola</taxon>
    </lineage>
</organism>
<keyword evidence="4" id="KW-1133">Transmembrane helix</keyword>
<dbReference type="AlphaFoldDB" id="A0A3L7AX59"/>
<gene>
    <name evidence="6" type="ORF">D9V34_04825</name>
</gene>
<dbReference type="InterPro" id="IPR011712">
    <property type="entry name" value="Sig_transdc_His_kin_sub3_dim/P"/>
</dbReference>
<dbReference type="RefSeq" id="WP_121687730.1">
    <property type="nucleotide sequence ID" value="NZ_RCUY01000002.1"/>
</dbReference>
<dbReference type="OrthoDB" id="5241784at2"/>
<proteinExistence type="predicted"/>
<dbReference type="GO" id="GO:0046983">
    <property type="term" value="F:protein dimerization activity"/>
    <property type="evidence" value="ECO:0007669"/>
    <property type="project" value="InterPro"/>
</dbReference>
<feature type="domain" description="Signal transduction histidine kinase subgroup 3 dimerisation and phosphoacceptor" evidence="5">
    <location>
        <begin position="224"/>
        <end position="289"/>
    </location>
</feature>
<dbReference type="GO" id="GO:0000155">
    <property type="term" value="F:phosphorelay sensor kinase activity"/>
    <property type="evidence" value="ECO:0007669"/>
    <property type="project" value="InterPro"/>
</dbReference>
<feature type="transmembrane region" description="Helical" evidence="4">
    <location>
        <begin position="32"/>
        <end position="51"/>
    </location>
</feature>
<keyword evidence="4" id="KW-0472">Membrane</keyword>
<feature type="transmembrane region" description="Helical" evidence="4">
    <location>
        <begin position="63"/>
        <end position="83"/>
    </location>
</feature>
<dbReference type="Gene3D" id="1.20.5.1930">
    <property type="match status" value="1"/>
</dbReference>
<feature type="transmembrane region" description="Helical" evidence="4">
    <location>
        <begin position="120"/>
        <end position="139"/>
    </location>
</feature>
<feature type="transmembrane region" description="Helical" evidence="4">
    <location>
        <begin position="146"/>
        <end position="167"/>
    </location>
</feature>
<evidence type="ECO:0000313" key="7">
    <source>
        <dbReference type="Proteomes" id="UP000269438"/>
    </source>
</evidence>
<dbReference type="InterPro" id="IPR036890">
    <property type="entry name" value="HATPase_C_sf"/>
</dbReference>
<evidence type="ECO:0000256" key="2">
    <source>
        <dbReference type="ARBA" id="ARBA00022777"/>
    </source>
</evidence>
<evidence type="ECO:0000256" key="3">
    <source>
        <dbReference type="ARBA" id="ARBA00023012"/>
    </source>
</evidence>
<feature type="transmembrane region" description="Helical" evidence="4">
    <location>
        <begin position="179"/>
        <end position="206"/>
    </location>
</feature>
<reference evidence="6 7" key="1">
    <citation type="submission" date="2018-10" db="EMBL/GenBank/DDBJ databases">
        <authorList>
            <person name="Li J."/>
        </authorList>
    </citation>
    <scope>NUCLEOTIDE SEQUENCE [LARGE SCALE GENOMIC DNA]</scope>
    <source>
        <strain evidence="6 7">JCM 11654</strain>
    </source>
</reference>
<evidence type="ECO:0000256" key="4">
    <source>
        <dbReference type="SAM" id="Phobius"/>
    </source>
</evidence>
<evidence type="ECO:0000313" key="6">
    <source>
        <dbReference type="EMBL" id="RLP84120.1"/>
    </source>
</evidence>
<keyword evidence="7" id="KW-1185">Reference proteome</keyword>
<name>A0A3L7AX59_9MICO</name>
<accession>A0A3L7AX59</accession>
<protein>
    <recommendedName>
        <fullName evidence="5">Signal transduction histidine kinase subgroup 3 dimerisation and phosphoacceptor domain-containing protein</fullName>
    </recommendedName>
</protein>
<keyword evidence="2" id="KW-0418">Kinase</keyword>
<dbReference type="PANTHER" id="PTHR24421">
    <property type="entry name" value="NITRATE/NITRITE SENSOR PROTEIN NARX-RELATED"/>
    <property type="match status" value="1"/>
</dbReference>
<dbReference type="InterPro" id="IPR050482">
    <property type="entry name" value="Sensor_HK_TwoCompSys"/>
</dbReference>
<dbReference type="EMBL" id="RCUY01000002">
    <property type="protein sequence ID" value="RLP84120.1"/>
    <property type="molecule type" value="Genomic_DNA"/>
</dbReference>
<keyword evidence="4" id="KW-0812">Transmembrane</keyword>
<keyword evidence="3" id="KW-0902">Two-component regulatory system</keyword>
<dbReference type="Proteomes" id="UP000269438">
    <property type="component" value="Unassembled WGS sequence"/>
</dbReference>
<comment type="caution">
    <text evidence="6">The sequence shown here is derived from an EMBL/GenBank/DDBJ whole genome shotgun (WGS) entry which is preliminary data.</text>
</comment>
<evidence type="ECO:0000256" key="1">
    <source>
        <dbReference type="ARBA" id="ARBA00022679"/>
    </source>
</evidence>
<dbReference type="SUPFAM" id="SSF55874">
    <property type="entry name" value="ATPase domain of HSP90 chaperone/DNA topoisomerase II/histidine kinase"/>
    <property type="match status" value="1"/>
</dbReference>
<dbReference type="PANTHER" id="PTHR24421:SF63">
    <property type="entry name" value="SENSOR HISTIDINE KINASE DESK"/>
    <property type="match status" value="1"/>
</dbReference>
<dbReference type="Gene3D" id="3.30.565.10">
    <property type="entry name" value="Histidine kinase-like ATPase, C-terminal domain"/>
    <property type="match status" value="1"/>
</dbReference>
<dbReference type="GO" id="GO:0016020">
    <property type="term" value="C:membrane"/>
    <property type="evidence" value="ECO:0007669"/>
    <property type="project" value="InterPro"/>
</dbReference>
<dbReference type="Pfam" id="PF07730">
    <property type="entry name" value="HisKA_3"/>
    <property type="match status" value="1"/>
</dbReference>
<keyword evidence="1" id="KW-0808">Transferase</keyword>
<feature type="transmembrane region" description="Helical" evidence="4">
    <location>
        <begin position="95"/>
        <end position="114"/>
    </location>
</feature>
<dbReference type="CDD" id="cd16917">
    <property type="entry name" value="HATPase_UhpB-NarQ-NarX-like"/>
    <property type="match status" value="1"/>
</dbReference>